<dbReference type="PANTHER" id="PTHR37984:SF5">
    <property type="entry name" value="PROTEIN NYNRIN-LIKE"/>
    <property type="match status" value="1"/>
</dbReference>
<protein>
    <recommendedName>
        <fullName evidence="1">Integrase catalytic domain-containing protein</fullName>
    </recommendedName>
</protein>
<organism evidence="2 3">
    <name type="scientific">Hemibagrus guttatus</name>
    <dbReference type="NCBI Taxonomy" id="175788"/>
    <lineage>
        <taxon>Eukaryota</taxon>
        <taxon>Metazoa</taxon>
        <taxon>Chordata</taxon>
        <taxon>Craniata</taxon>
        <taxon>Vertebrata</taxon>
        <taxon>Euteleostomi</taxon>
        <taxon>Actinopterygii</taxon>
        <taxon>Neopterygii</taxon>
        <taxon>Teleostei</taxon>
        <taxon>Ostariophysi</taxon>
        <taxon>Siluriformes</taxon>
        <taxon>Bagridae</taxon>
        <taxon>Hemibagrus</taxon>
    </lineage>
</organism>
<reference evidence="2" key="1">
    <citation type="submission" date="2023-06" db="EMBL/GenBank/DDBJ databases">
        <title>Male Hemibagrus guttatus genome.</title>
        <authorList>
            <person name="Bian C."/>
        </authorList>
    </citation>
    <scope>NUCLEOTIDE SEQUENCE</scope>
    <source>
        <strain evidence="2">Male_cb2023</strain>
        <tissue evidence="2">Muscle</tissue>
    </source>
</reference>
<name>A0AAE0PYD5_9TELE</name>
<proteinExistence type="predicted"/>
<feature type="domain" description="Integrase catalytic" evidence="1">
    <location>
        <begin position="25"/>
        <end position="138"/>
    </location>
</feature>
<dbReference type="GO" id="GO:0015074">
    <property type="term" value="P:DNA integration"/>
    <property type="evidence" value="ECO:0007669"/>
    <property type="project" value="InterPro"/>
</dbReference>
<dbReference type="InterPro" id="IPR036397">
    <property type="entry name" value="RNaseH_sf"/>
</dbReference>
<sequence length="327" mass="37575">MKFVLTIRMSRSSHQLTEGLLELPIPQQPWSHISVDFLTNLTSSQGFTTVMVTIDQFSKACKLVSRKGLPTALETAITLFHHVFRNYGLPDDLVSDWGPQFTSRVWWAFYAKLGINVSLSLSYHPQSNGQTERLNQEIGWFLCSAEFELLPWAEYAQNSLTHSSTSLTPFQCVLGYQPPLFPWSDESSNIPAVDDWARRSQEVWERAHVRLQRAVHQQRLQANRHRRQHPAYQNQNYVLIRIHKGVAHSVAISLIRYHYIGEGNTGDEEVTGKFVVKERNLEGQMIVDFAKRMDMAVVNTYKSGEEVVKDRDREENQVVEDEKGGML</sequence>
<dbReference type="Proteomes" id="UP001274896">
    <property type="component" value="Unassembled WGS sequence"/>
</dbReference>
<evidence type="ECO:0000259" key="1">
    <source>
        <dbReference type="PROSITE" id="PS50994"/>
    </source>
</evidence>
<dbReference type="EMBL" id="JAUCMX010000025">
    <property type="protein sequence ID" value="KAK3510489.1"/>
    <property type="molecule type" value="Genomic_DNA"/>
</dbReference>
<dbReference type="Gene3D" id="3.30.420.10">
    <property type="entry name" value="Ribonuclease H-like superfamily/Ribonuclease H"/>
    <property type="match status" value="1"/>
</dbReference>
<dbReference type="PROSITE" id="PS50994">
    <property type="entry name" value="INTEGRASE"/>
    <property type="match status" value="1"/>
</dbReference>
<comment type="caution">
    <text evidence="2">The sequence shown here is derived from an EMBL/GenBank/DDBJ whole genome shotgun (WGS) entry which is preliminary data.</text>
</comment>
<dbReference type="InterPro" id="IPR050951">
    <property type="entry name" value="Retrovirus_Pol_polyprotein"/>
</dbReference>
<dbReference type="InterPro" id="IPR001584">
    <property type="entry name" value="Integrase_cat-core"/>
</dbReference>
<evidence type="ECO:0000313" key="3">
    <source>
        <dbReference type="Proteomes" id="UP001274896"/>
    </source>
</evidence>
<gene>
    <name evidence="2" type="ORF">QTP70_009154</name>
</gene>
<keyword evidence="3" id="KW-1185">Reference proteome</keyword>
<dbReference type="Pfam" id="PF00665">
    <property type="entry name" value="rve"/>
    <property type="match status" value="1"/>
</dbReference>
<dbReference type="SUPFAM" id="SSF53098">
    <property type="entry name" value="Ribonuclease H-like"/>
    <property type="match status" value="1"/>
</dbReference>
<accession>A0AAE0PYD5</accession>
<evidence type="ECO:0000313" key="2">
    <source>
        <dbReference type="EMBL" id="KAK3510489.1"/>
    </source>
</evidence>
<dbReference type="PANTHER" id="PTHR37984">
    <property type="entry name" value="PROTEIN CBG26694"/>
    <property type="match status" value="1"/>
</dbReference>
<dbReference type="GO" id="GO:0003676">
    <property type="term" value="F:nucleic acid binding"/>
    <property type="evidence" value="ECO:0007669"/>
    <property type="project" value="InterPro"/>
</dbReference>
<dbReference type="InterPro" id="IPR012337">
    <property type="entry name" value="RNaseH-like_sf"/>
</dbReference>
<dbReference type="AlphaFoldDB" id="A0AAE0PYD5"/>